<dbReference type="HOGENOM" id="CLU_047698_0_0_11"/>
<dbReference type="InterPro" id="IPR047960">
    <property type="entry name" value="Transpos_IS1380"/>
</dbReference>
<protein>
    <recommendedName>
        <fullName evidence="1">Transposase DDE domain-containing protein</fullName>
    </recommendedName>
</protein>
<keyword evidence="3" id="KW-1185">Reference proteome</keyword>
<dbReference type="eggNOG" id="COG3385">
    <property type="taxonomic scope" value="Bacteria"/>
</dbReference>
<reference evidence="2 3" key="1">
    <citation type="journal article" date="2013" name="ISME J.">
        <title>Metabolic model for the filamentous 'Candidatus Microthrix parvicella' based on genomic and metagenomic analyses.</title>
        <authorList>
            <person name="Jon McIlroy S."/>
            <person name="Kristiansen R."/>
            <person name="Albertsen M."/>
            <person name="Michael Karst S."/>
            <person name="Rossetti S."/>
            <person name="Lund Nielsen J."/>
            <person name="Tandoi V."/>
            <person name="James Seviour R."/>
            <person name="Nielsen P.H."/>
        </authorList>
    </citation>
    <scope>NUCLEOTIDE SEQUENCE [LARGE SCALE GENOMIC DNA]</scope>
    <source>
        <strain evidence="2 3">RN1</strain>
    </source>
</reference>
<organism evidence="2 3">
    <name type="scientific">Candidatus Neomicrothrix parvicella RN1</name>
    <dbReference type="NCBI Taxonomy" id="1229780"/>
    <lineage>
        <taxon>Bacteria</taxon>
        <taxon>Bacillati</taxon>
        <taxon>Actinomycetota</taxon>
        <taxon>Acidimicrobiia</taxon>
        <taxon>Acidimicrobiales</taxon>
        <taxon>Microthrixaceae</taxon>
        <taxon>Candidatus Neomicrothrix</taxon>
    </lineage>
</organism>
<dbReference type="Pfam" id="PF13701">
    <property type="entry name" value="DDE_Tnp_1_4"/>
    <property type="match status" value="1"/>
</dbReference>
<gene>
    <name evidence="2" type="ORF">BN381_80251</name>
</gene>
<sequence length="506" mass="55614">MVVETYKGAGLERIRQVQSSASLSVRYDGDEETDKIVALAGLGPLAGYADRLGLTVGFAGAVPYLGPGVPVVDRGGLLVHSLLMLNVGGDCCTDLSILHAAEGVLGDVGSDTTFRRMVADFTKSPGTTDGVDEAFGEIRTRVWAEHGWSDPGTRVILDIDGTLTPVHSEKEDAKGTYKRGFGFHPVACFADCSGEALAIEHRPGNAGANTITDLVGIVDAGLDALPDTVSGSHRPGAIAAEATNEMLVRSDSAGHTGGFLWEMWDRNVRFCVTGRSNSTLSSVILGFGDNTNWQKALRPRNVDADGDPDVDARAAQVVEVTNYPTIHKWLGLKGRPKDDLDVAYPPGTRVIIRREPLHPGAQQRMFDTNGWRHTIILCDLPGDTAVEIDRLQREHAHVEENIKRLKETGLERFPFQDTARNKVWASMVGWAHTLCRWFQLDLFAGTEFEHAHPKKLRRCLFNTPAVLRTRNRQTWVLWPHQWPWNATLRAAGRRLRTMNTPRPLLA</sequence>
<proteinExistence type="predicted"/>
<dbReference type="EMBL" id="CANL01000078">
    <property type="protein sequence ID" value="CCM65721.1"/>
    <property type="molecule type" value="Genomic_DNA"/>
</dbReference>
<comment type="caution">
    <text evidence="2">The sequence shown here is derived from an EMBL/GenBank/DDBJ whole genome shotgun (WGS) entry which is preliminary data.</text>
</comment>
<dbReference type="InterPro" id="IPR025668">
    <property type="entry name" value="Tnp_DDE_dom"/>
</dbReference>
<name>R4Z6X5_9ACTN</name>
<dbReference type="NCBIfam" id="NF033539">
    <property type="entry name" value="transpos_IS1380"/>
    <property type="match status" value="1"/>
</dbReference>
<evidence type="ECO:0000313" key="2">
    <source>
        <dbReference type="EMBL" id="CCM65721.1"/>
    </source>
</evidence>
<evidence type="ECO:0000313" key="3">
    <source>
        <dbReference type="Proteomes" id="UP000018291"/>
    </source>
</evidence>
<dbReference type="Proteomes" id="UP000018291">
    <property type="component" value="Unassembled WGS sequence"/>
</dbReference>
<feature type="domain" description="Transposase DDE" evidence="1">
    <location>
        <begin position="35"/>
        <end position="498"/>
    </location>
</feature>
<dbReference type="OrthoDB" id="3254802at2"/>
<dbReference type="AlphaFoldDB" id="R4Z6X5"/>
<dbReference type="STRING" id="1229780.BN381_80251"/>
<evidence type="ECO:0000259" key="1">
    <source>
        <dbReference type="Pfam" id="PF13701"/>
    </source>
</evidence>
<accession>R4Z6X5</accession>